<proteinExistence type="inferred from homology"/>
<dbReference type="PANTHER" id="PTHR43510:SF1">
    <property type="entry name" value="AMINOTRANSFERASE FUNCTION, HYPOTHETICAL (EUROFUNG)"/>
    <property type="match status" value="1"/>
</dbReference>
<dbReference type="Proteomes" id="UP001174934">
    <property type="component" value="Unassembled WGS sequence"/>
</dbReference>
<comment type="caution">
    <text evidence="5">The sequence shown here is derived from an EMBL/GenBank/DDBJ whole genome shotgun (WGS) entry which is preliminary data.</text>
</comment>
<keyword evidence="2" id="KW-0663">Pyridoxal phosphate</keyword>
<protein>
    <submittedName>
        <fullName evidence="5">Pyridoxal phosphate-dependent transferase</fullName>
    </submittedName>
</protein>
<dbReference type="EMBL" id="JAULSR010000001">
    <property type="protein sequence ID" value="KAK0636063.1"/>
    <property type="molecule type" value="Genomic_DNA"/>
</dbReference>
<dbReference type="InterPro" id="IPR015421">
    <property type="entry name" value="PyrdxlP-dep_Trfase_major"/>
</dbReference>
<dbReference type="Gene3D" id="3.90.1150.10">
    <property type="entry name" value="Aspartate Aminotransferase, domain 1"/>
    <property type="match status" value="2"/>
</dbReference>
<dbReference type="CDD" id="cd00609">
    <property type="entry name" value="AAT_like"/>
    <property type="match status" value="1"/>
</dbReference>
<dbReference type="Pfam" id="PF00155">
    <property type="entry name" value="Aminotran_1_2"/>
    <property type="match status" value="2"/>
</dbReference>
<dbReference type="Gene3D" id="3.40.640.10">
    <property type="entry name" value="Type I PLP-dependent aspartate aminotransferase-like (Major domain)"/>
    <property type="match status" value="2"/>
</dbReference>
<dbReference type="InterPro" id="IPR004839">
    <property type="entry name" value="Aminotransferase_I/II_large"/>
</dbReference>
<feature type="domain" description="Aminotransferase class I/classII large" evidence="4">
    <location>
        <begin position="257"/>
        <end position="297"/>
    </location>
</feature>
<dbReference type="SUPFAM" id="SSF53383">
    <property type="entry name" value="PLP-dependent transferases"/>
    <property type="match status" value="2"/>
</dbReference>
<dbReference type="InterPro" id="IPR015422">
    <property type="entry name" value="PyrdxlP-dep_Trfase_small"/>
</dbReference>
<evidence type="ECO:0000256" key="2">
    <source>
        <dbReference type="ARBA" id="ARBA00022898"/>
    </source>
</evidence>
<dbReference type="PANTHER" id="PTHR43510">
    <property type="entry name" value="AMINOTRANSFERASE FUNCTION, HYPOTHETICAL (EUROFUNG)"/>
    <property type="match status" value="1"/>
</dbReference>
<evidence type="ECO:0000313" key="5">
    <source>
        <dbReference type="EMBL" id="KAK0636063.1"/>
    </source>
</evidence>
<dbReference type="PROSITE" id="PS00105">
    <property type="entry name" value="AA_TRANSFER_CLASS_1"/>
    <property type="match status" value="1"/>
</dbReference>
<reference evidence="5" key="1">
    <citation type="submission" date="2023-06" db="EMBL/GenBank/DDBJ databases">
        <title>Genome-scale phylogeny and comparative genomics of the fungal order Sordariales.</title>
        <authorList>
            <consortium name="Lawrence Berkeley National Laboratory"/>
            <person name="Hensen N."/>
            <person name="Bonometti L."/>
            <person name="Westerberg I."/>
            <person name="Brannstrom I.O."/>
            <person name="Guillou S."/>
            <person name="Cros-Aarteil S."/>
            <person name="Calhoun S."/>
            <person name="Haridas S."/>
            <person name="Kuo A."/>
            <person name="Mondo S."/>
            <person name="Pangilinan J."/>
            <person name="Riley R."/>
            <person name="LaButti K."/>
            <person name="Andreopoulos B."/>
            <person name="Lipzen A."/>
            <person name="Chen C."/>
            <person name="Yanf M."/>
            <person name="Daum C."/>
            <person name="Ng V."/>
            <person name="Clum A."/>
            <person name="Steindorff A."/>
            <person name="Ohm R."/>
            <person name="Martin F."/>
            <person name="Silar P."/>
            <person name="Natvig D."/>
            <person name="Lalanne C."/>
            <person name="Gautier V."/>
            <person name="Ament-velasquez S.L."/>
            <person name="Kruys A."/>
            <person name="Hutchinson M.I."/>
            <person name="Powell A.J."/>
            <person name="Barry K."/>
            <person name="Miller A.N."/>
            <person name="Grigoriev I.V."/>
            <person name="Debuchy R."/>
            <person name="Gladieux P."/>
            <person name="Thoren M.H."/>
            <person name="Johannesson H."/>
        </authorList>
    </citation>
    <scope>NUCLEOTIDE SEQUENCE</scope>
    <source>
        <strain evidence="5">SMH3391-2</strain>
    </source>
</reference>
<sequence length="388" mass="41420">MKDIPEFNLNRWSQRRQHEIKIPLHGSAVRPLSLAELQILAPDASLSSPVDHQLVLAYSKAQGSLKLRERIAEIHSGSAVKLTADNVIITPGSILANYLALAILAGPGDHVICQYPTFTQLWAIPKFQGVEVSLWKLKPGDNGWEASLDELKGLVRENTKAIIIKCVITLHPGATHPSSFILMMINNTTATQTTPPAPSSPPPPSSPSCPSPRSTTPHHALLRRGLCPALPRPSPSPSSTTPVPVATPTPPSIVSLPYPHTLATGSVSKAIGLPGIRIGWVISPSTAVLNRIMTARDYTTISVSLLDEGVAAFALAPGVLPALLARNLAICGRSIALLQAWVDGHSKGTGSGRVAWVPPQGAGTAFVRVFEKGGRGGRWMRRCLRRGW</sequence>
<evidence type="ECO:0000313" key="6">
    <source>
        <dbReference type="Proteomes" id="UP001174934"/>
    </source>
</evidence>
<gene>
    <name evidence="5" type="ORF">B0T17DRAFT_625346</name>
</gene>
<evidence type="ECO:0000256" key="3">
    <source>
        <dbReference type="SAM" id="MobiDB-lite"/>
    </source>
</evidence>
<organism evidence="5 6">
    <name type="scientific">Bombardia bombarda</name>
    <dbReference type="NCBI Taxonomy" id="252184"/>
    <lineage>
        <taxon>Eukaryota</taxon>
        <taxon>Fungi</taxon>
        <taxon>Dikarya</taxon>
        <taxon>Ascomycota</taxon>
        <taxon>Pezizomycotina</taxon>
        <taxon>Sordariomycetes</taxon>
        <taxon>Sordariomycetidae</taxon>
        <taxon>Sordariales</taxon>
        <taxon>Lasiosphaeriaceae</taxon>
        <taxon>Bombardia</taxon>
    </lineage>
</organism>
<dbReference type="GO" id="GO:0016740">
    <property type="term" value="F:transferase activity"/>
    <property type="evidence" value="ECO:0007669"/>
    <property type="project" value="UniProtKB-KW"/>
</dbReference>
<evidence type="ECO:0000259" key="4">
    <source>
        <dbReference type="Pfam" id="PF00155"/>
    </source>
</evidence>
<dbReference type="InterPro" id="IPR004838">
    <property type="entry name" value="NHTrfase_class1_PyrdxlP-BS"/>
</dbReference>
<evidence type="ECO:0000256" key="1">
    <source>
        <dbReference type="ARBA" id="ARBA00007441"/>
    </source>
</evidence>
<keyword evidence="5" id="KW-0808">Transferase</keyword>
<dbReference type="InterPro" id="IPR015424">
    <property type="entry name" value="PyrdxlP-dep_Trfase"/>
</dbReference>
<dbReference type="AlphaFoldDB" id="A0AA39XL66"/>
<comment type="similarity">
    <text evidence="1">Belongs to the class-I pyridoxal-phosphate-dependent aminotransferase family.</text>
</comment>
<name>A0AA39XL66_9PEZI</name>
<dbReference type="GO" id="GO:0030170">
    <property type="term" value="F:pyridoxal phosphate binding"/>
    <property type="evidence" value="ECO:0007669"/>
    <property type="project" value="InterPro"/>
</dbReference>
<accession>A0AA39XL66</accession>
<keyword evidence="6" id="KW-1185">Reference proteome</keyword>
<feature type="compositionally biased region" description="Pro residues" evidence="3">
    <location>
        <begin position="195"/>
        <end position="210"/>
    </location>
</feature>
<feature type="domain" description="Aminotransferase class I/classII large" evidence="4">
    <location>
        <begin position="52"/>
        <end position="167"/>
    </location>
</feature>
<feature type="region of interest" description="Disordered" evidence="3">
    <location>
        <begin position="190"/>
        <end position="248"/>
    </location>
</feature>